<evidence type="ECO:0000256" key="3">
    <source>
        <dbReference type="RuleBase" id="RU368077"/>
    </source>
</evidence>
<dbReference type="PANTHER" id="PTHR43316">
    <property type="entry name" value="HYDROLASE, HALOACID DELAHOGENASE-RELATED"/>
    <property type="match status" value="1"/>
</dbReference>
<protein>
    <recommendedName>
        <fullName evidence="3">(S)-2-haloacid dehalogenase</fullName>
        <ecNumber evidence="3">3.8.1.2</ecNumber>
    </recommendedName>
    <alternativeName>
        <fullName evidence="3">2-haloalkanoic acid dehalogenase</fullName>
    </alternativeName>
    <alternativeName>
        <fullName evidence="3">Halocarboxylic acid halidohydrolase</fullName>
    </alternativeName>
    <alternativeName>
        <fullName evidence="3">L-2-haloacid dehalogenase</fullName>
    </alternativeName>
</protein>
<dbReference type="Gene3D" id="1.10.150.240">
    <property type="entry name" value="Putative phosphatase, domain 2"/>
    <property type="match status" value="1"/>
</dbReference>
<dbReference type="SFLD" id="SFLDF00045">
    <property type="entry name" value="2-haloacid_dehalogenase"/>
    <property type="match status" value="1"/>
</dbReference>
<evidence type="ECO:0000313" key="5">
    <source>
        <dbReference type="Proteomes" id="UP001596084"/>
    </source>
</evidence>
<dbReference type="Gene3D" id="3.40.50.1000">
    <property type="entry name" value="HAD superfamily/HAD-like"/>
    <property type="match status" value="1"/>
</dbReference>
<accession>A0ABW0Q845</accession>
<evidence type="ECO:0000256" key="2">
    <source>
        <dbReference type="ARBA" id="ARBA00022801"/>
    </source>
</evidence>
<dbReference type="NCBIfam" id="TIGR01493">
    <property type="entry name" value="HAD-SF-IA-v2"/>
    <property type="match status" value="1"/>
</dbReference>
<dbReference type="CDD" id="cd02588">
    <property type="entry name" value="HAD_L2-DEX"/>
    <property type="match status" value="1"/>
</dbReference>
<dbReference type="InterPro" id="IPR006439">
    <property type="entry name" value="HAD-SF_hydro_IA"/>
</dbReference>
<sequence>MEKPRMSSPAPLRAVLFDAYGTLFDVYSVGLLAEQLFPGQGQALSVLWRDKQIEYTRLVTTSNHGAHYRPFWELTRAALVYAIKKIVISARSAWATGGFDAKVERLMSQYRHLSAFPENRAVLQALKERGIVTGILSNGDPSMLAVAVKSAGLEGLLDHVISVDGIRKYKTHPDAYALGLQATGLDARQIVFVSSNSWDALAATWFGYQTLWVNRDQSPFEELGTPPTHTGHKLSAVLSLPGLAPSSLPGAPA</sequence>
<gene>
    <name evidence="4" type="ORF">ACFPP7_03835</name>
</gene>
<dbReference type="InterPro" id="IPR036412">
    <property type="entry name" value="HAD-like_sf"/>
</dbReference>
<dbReference type="EC" id="3.8.1.2" evidence="3"/>
<dbReference type="PANTHER" id="PTHR43316:SF3">
    <property type="entry name" value="HALOACID DEHALOGENASE, TYPE II (AFU_ORTHOLOGUE AFUA_2G07750)-RELATED"/>
    <property type="match status" value="1"/>
</dbReference>
<comment type="caution">
    <text evidence="4">The sequence shown here is derived from an EMBL/GenBank/DDBJ whole genome shotgun (WGS) entry which is preliminary data.</text>
</comment>
<dbReference type="InterPro" id="IPR051540">
    <property type="entry name" value="S-2-haloacid_dehalogenase"/>
</dbReference>
<proteinExistence type="inferred from homology"/>
<dbReference type="SFLD" id="SFLDG01135">
    <property type="entry name" value="C1.5.6:_HAD__Beta-PGM__Phospha"/>
    <property type="match status" value="1"/>
</dbReference>
<keyword evidence="2 3" id="KW-0378">Hydrolase</keyword>
<dbReference type="RefSeq" id="WP_157090309.1">
    <property type="nucleotide sequence ID" value="NZ_JBHSMX010000008.1"/>
</dbReference>
<dbReference type="SFLD" id="SFLDS00003">
    <property type="entry name" value="Haloacid_Dehalogenase"/>
    <property type="match status" value="1"/>
</dbReference>
<keyword evidence="5" id="KW-1185">Reference proteome</keyword>
<reference evidence="5" key="1">
    <citation type="journal article" date="2019" name="Int. J. Syst. Evol. Microbiol.">
        <title>The Global Catalogue of Microorganisms (GCM) 10K type strain sequencing project: providing services to taxonomists for standard genome sequencing and annotation.</title>
        <authorList>
            <consortium name="The Broad Institute Genomics Platform"/>
            <consortium name="The Broad Institute Genome Sequencing Center for Infectious Disease"/>
            <person name="Wu L."/>
            <person name="Ma J."/>
        </authorList>
    </citation>
    <scope>NUCLEOTIDE SEQUENCE [LARGE SCALE GENOMIC DNA]</scope>
    <source>
        <strain evidence="5">CGMCC 4.7277</strain>
    </source>
</reference>
<evidence type="ECO:0000256" key="1">
    <source>
        <dbReference type="ARBA" id="ARBA00008106"/>
    </source>
</evidence>
<evidence type="ECO:0000313" key="4">
    <source>
        <dbReference type="EMBL" id="MFC5520047.1"/>
    </source>
</evidence>
<dbReference type="SUPFAM" id="SSF56784">
    <property type="entry name" value="HAD-like"/>
    <property type="match status" value="1"/>
</dbReference>
<dbReference type="InterPro" id="IPR023198">
    <property type="entry name" value="PGP-like_dom2"/>
</dbReference>
<dbReference type="PRINTS" id="PR00413">
    <property type="entry name" value="HADHALOGNASE"/>
</dbReference>
<dbReference type="InterPro" id="IPR023214">
    <property type="entry name" value="HAD_sf"/>
</dbReference>
<comment type="function">
    <text evidence="3">Catalyzes the hydrolytic dehalogenation of small (S)-2-haloalkanoic acids to yield the corresponding (R)-2-hydroxyalkanoic acids.</text>
</comment>
<dbReference type="NCBIfam" id="TIGR01428">
    <property type="entry name" value="HAD_type_II"/>
    <property type="match status" value="1"/>
</dbReference>
<dbReference type="EMBL" id="JBHSMX010000008">
    <property type="protein sequence ID" value="MFC5520047.1"/>
    <property type="molecule type" value="Genomic_DNA"/>
</dbReference>
<dbReference type="Pfam" id="PF00702">
    <property type="entry name" value="Hydrolase"/>
    <property type="match status" value="1"/>
</dbReference>
<comment type="similarity">
    <text evidence="1 3">Belongs to the HAD-like hydrolase superfamily. S-2-haloalkanoic acid dehalogenase family.</text>
</comment>
<dbReference type="Proteomes" id="UP001596084">
    <property type="component" value="Unassembled WGS sequence"/>
</dbReference>
<comment type="catalytic activity">
    <reaction evidence="3">
        <text>an (S)-2-haloacid + H2O = a (2R)-2-hydroxycarboxylate + a halide anion + H(+)</text>
        <dbReference type="Rhea" id="RHEA:11192"/>
        <dbReference type="ChEBI" id="CHEBI:15377"/>
        <dbReference type="ChEBI" id="CHEBI:15378"/>
        <dbReference type="ChEBI" id="CHEBI:16042"/>
        <dbReference type="ChEBI" id="CHEBI:58314"/>
        <dbReference type="ChEBI" id="CHEBI:137405"/>
        <dbReference type="EC" id="3.8.1.2"/>
    </reaction>
</comment>
<dbReference type="SFLD" id="SFLDG01129">
    <property type="entry name" value="C1.5:_HAD__Beta-PGM__Phosphata"/>
    <property type="match status" value="1"/>
</dbReference>
<dbReference type="InterPro" id="IPR006328">
    <property type="entry name" value="2-HAD"/>
</dbReference>
<organism evidence="4 5">
    <name type="scientific">Polaromonas jejuensis</name>
    <dbReference type="NCBI Taxonomy" id="457502"/>
    <lineage>
        <taxon>Bacteria</taxon>
        <taxon>Pseudomonadati</taxon>
        <taxon>Pseudomonadota</taxon>
        <taxon>Betaproteobacteria</taxon>
        <taxon>Burkholderiales</taxon>
        <taxon>Comamonadaceae</taxon>
        <taxon>Polaromonas</taxon>
    </lineage>
</organism>
<name>A0ABW0Q845_9BURK</name>